<feature type="transmembrane region" description="Helical" evidence="1">
    <location>
        <begin position="81"/>
        <end position="104"/>
    </location>
</feature>
<sequence length="122" mass="13096">MGCSKTSFLTRPSVVLMGLFFLASFGTNFKAYGSPVPEDSKTVEAHFNEAVKSTDDFIQRAKNTFTGKADDVHPGLTPLEIAAVVAGAVVLGFIAFCCIGYCLCECVKELVCCICCCKCCRD</sequence>
<organism evidence="2 3">
    <name type="scientific">Orchesella cincta</name>
    <name type="common">Springtail</name>
    <name type="synonym">Podura cincta</name>
    <dbReference type="NCBI Taxonomy" id="48709"/>
    <lineage>
        <taxon>Eukaryota</taxon>
        <taxon>Metazoa</taxon>
        <taxon>Ecdysozoa</taxon>
        <taxon>Arthropoda</taxon>
        <taxon>Hexapoda</taxon>
        <taxon>Collembola</taxon>
        <taxon>Entomobryomorpha</taxon>
        <taxon>Entomobryoidea</taxon>
        <taxon>Orchesellidae</taxon>
        <taxon>Orchesellinae</taxon>
        <taxon>Orchesella</taxon>
    </lineage>
</organism>
<gene>
    <name evidence="2" type="ORF">Ocin01_13939</name>
</gene>
<name>A0A1D2MIB5_ORCCI</name>
<evidence type="ECO:0000256" key="1">
    <source>
        <dbReference type="SAM" id="Phobius"/>
    </source>
</evidence>
<comment type="caution">
    <text evidence="2">The sequence shown here is derived from an EMBL/GenBank/DDBJ whole genome shotgun (WGS) entry which is preliminary data.</text>
</comment>
<dbReference type="EMBL" id="LJIJ01001157">
    <property type="protein sequence ID" value="ODM92747.1"/>
    <property type="molecule type" value="Genomic_DNA"/>
</dbReference>
<keyword evidence="1" id="KW-0472">Membrane</keyword>
<proteinExistence type="predicted"/>
<evidence type="ECO:0000313" key="2">
    <source>
        <dbReference type="EMBL" id="ODM92747.1"/>
    </source>
</evidence>
<keyword evidence="1" id="KW-1133">Transmembrane helix</keyword>
<evidence type="ECO:0000313" key="3">
    <source>
        <dbReference type="Proteomes" id="UP000094527"/>
    </source>
</evidence>
<keyword evidence="3" id="KW-1185">Reference proteome</keyword>
<reference evidence="2 3" key="1">
    <citation type="journal article" date="2016" name="Genome Biol. Evol.">
        <title>Gene Family Evolution Reflects Adaptation to Soil Environmental Stressors in the Genome of the Collembolan Orchesella cincta.</title>
        <authorList>
            <person name="Faddeeva-Vakhrusheva A."/>
            <person name="Derks M.F."/>
            <person name="Anvar S.Y."/>
            <person name="Agamennone V."/>
            <person name="Suring W."/>
            <person name="Smit S."/>
            <person name="van Straalen N.M."/>
            <person name="Roelofs D."/>
        </authorList>
    </citation>
    <scope>NUCLEOTIDE SEQUENCE [LARGE SCALE GENOMIC DNA]</scope>
    <source>
        <tissue evidence="2">Mixed pool</tissue>
    </source>
</reference>
<dbReference type="OMA" id="CLCECVK"/>
<accession>A0A1D2MIB5</accession>
<keyword evidence="1" id="KW-0812">Transmembrane</keyword>
<protein>
    <submittedName>
        <fullName evidence="2">Uncharacterized protein</fullName>
    </submittedName>
</protein>
<dbReference type="Proteomes" id="UP000094527">
    <property type="component" value="Unassembled WGS sequence"/>
</dbReference>
<dbReference type="AlphaFoldDB" id="A0A1D2MIB5"/>